<keyword evidence="3" id="KW-1185">Reference proteome</keyword>
<comment type="caution">
    <text evidence="2">The sequence shown here is derived from an EMBL/GenBank/DDBJ whole genome shotgun (WGS) entry which is preliminary data.</text>
</comment>
<evidence type="ECO:0000256" key="1">
    <source>
        <dbReference type="SAM" id="MobiDB-lite"/>
    </source>
</evidence>
<gene>
    <name evidence="2" type="ORF">AA0228_0711</name>
</gene>
<feature type="compositionally biased region" description="Polar residues" evidence="1">
    <location>
        <begin position="115"/>
        <end position="126"/>
    </location>
</feature>
<organism evidence="2 3">
    <name type="scientific">Gluconobacter frateurii NRIC 0228</name>
    <dbReference type="NCBI Taxonomy" id="1307946"/>
    <lineage>
        <taxon>Bacteria</taxon>
        <taxon>Pseudomonadati</taxon>
        <taxon>Pseudomonadota</taxon>
        <taxon>Alphaproteobacteria</taxon>
        <taxon>Acetobacterales</taxon>
        <taxon>Acetobacteraceae</taxon>
        <taxon>Gluconobacter</taxon>
    </lineage>
</organism>
<accession>A0ABQ0Q921</accession>
<sequence>MSVDVNNSAGVAAVTVSPGGTPDATAQVTAIGFNATTGELVFSYSDGTQVPVTGLAEGIAQSLGGASLAVLDKNGALLLGGKPRLGVSEAGNLTVPTALPDTATGYDPVTGSGELYQNGTGPIQEA</sequence>
<protein>
    <submittedName>
        <fullName evidence="2">Uncharacterized protein</fullName>
    </submittedName>
</protein>
<evidence type="ECO:0000313" key="2">
    <source>
        <dbReference type="EMBL" id="GBR09539.1"/>
    </source>
</evidence>
<feature type="region of interest" description="Disordered" evidence="1">
    <location>
        <begin position="97"/>
        <end position="126"/>
    </location>
</feature>
<evidence type="ECO:0000313" key="3">
    <source>
        <dbReference type="Proteomes" id="UP001061070"/>
    </source>
</evidence>
<dbReference type="Proteomes" id="UP001061070">
    <property type="component" value="Unassembled WGS sequence"/>
</dbReference>
<proteinExistence type="predicted"/>
<dbReference type="RefSeq" id="WP_099181495.1">
    <property type="nucleotide sequence ID" value="NZ_BAQW01000004.1"/>
</dbReference>
<name>A0ABQ0Q921_9PROT</name>
<reference evidence="2" key="1">
    <citation type="submission" date="2013-04" db="EMBL/GenBank/DDBJ databases">
        <title>The genome sequencing project of 58 acetic acid bacteria.</title>
        <authorList>
            <person name="Okamoto-Kainuma A."/>
            <person name="Ishikawa M."/>
            <person name="Umino S."/>
            <person name="Koizumi Y."/>
            <person name="Shiwa Y."/>
            <person name="Yoshikawa H."/>
            <person name="Matsutani M."/>
            <person name="Matsushita K."/>
        </authorList>
    </citation>
    <scope>NUCLEOTIDE SEQUENCE</scope>
    <source>
        <strain evidence="2">NRIC 0228</strain>
    </source>
</reference>
<dbReference type="EMBL" id="BAQW01000004">
    <property type="protein sequence ID" value="GBR09539.1"/>
    <property type="molecule type" value="Genomic_DNA"/>
</dbReference>